<dbReference type="EMBL" id="SHKP01000006">
    <property type="protein sequence ID" value="RZT97749.1"/>
    <property type="molecule type" value="Genomic_DNA"/>
</dbReference>
<proteinExistence type="predicted"/>
<organism evidence="1 2">
    <name type="scientific">Rivibacter subsaxonicus</name>
    <dbReference type="NCBI Taxonomy" id="457575"/>
    <lineage>
        <taxon>Bacteria</taxon>
        <taxon>Pseudomonadati</taxon>
        <taxon>Pseudomonadota</taxon>
        <taxon>Betaproteobacteria</taxon>
        <taxon>Burkholderiales</taxon>
        <taxon>Rivibacter</taxon>
    </lineage>
</organism>
<name>A0A4Q7VN75_9BURK</name>
<dbReference type="SUPFAM" id="SSF54637">
    <property type="entry name" value="Thioesterase/thiol ester dehydrase-isomerase"/>
    <property type="match status" value="1"/>
</dbReference>
<dbReference type="Proteomes" id="UP000293671">
    <property type="component" value="Unassembled WGS sequence"/>
</dbReference>
<evidence type="ECO:0000313" key="2">
    <source>
        <dbReference type="Proteomes" id="UP000293671"/>
    </source>
</evidence>
<dbReference type="OrthoDB" id="21822at2"/>
<dbReference type="CDD" id="cd00586">
    <property type="entry name" value="4HBT"/>
    <property type="match status" value="1"/>
</dbReference>
<sequence length="158" mass="17301">MALPAATRLSAPEPGGAVFVQRQTIRFSHCDPAGMVFFPQYLVLLNGLVEDWFTLELGIDYATLIGQRLVGLPTVSLQCEFAAPSRMGEPVDFSLQVERLGGRSITLAVACHGSDGQLRMRLRQVLVSTGRSDDRTIDIPPDVRAAIAHWQSKRGQQP</sequence>
<protein>
    <submittedName>
        <fullName evidence="1">4-hydroxybenzoyl-CoA thioesterase</fullName>
    </submittedName>
</protein>
<dbReference type="Pfam" id="PF13279">
    <property type="entry name" value="4HBT_2"/>
    <property type="match status" value="1"/>
</dbReference>
<keyword evidence="2" id="KW-1185">Reference proteome</keyword>
<comment type="caution">
    <text evidence="1">The sequence shown here is derived from an EMBL/GenBank/DDBJ whole genome shotgun (WGS) entry which is preliminary data.</text>
</comment>
<gene>
    <name evidence="1" type="ORF">EV670_2143</name>
</gene>
<dbReference type="Gene3D" id="3.10.129.10">
    <property type="entry name" value="Hotdog Thioesterase"/>
    <property type="match status" value="1"/>
</dbReference>
<reference evidence="1 2" key="1">
    <citation type="submission" date="2019-02" db="EMBL/GenBank/DDBJ databases">
        <title>Genomic Encyclopedia of Type Strains, Phase IV (KMG-IV): sequencing the most valuable type-strain genomes for metagenomic binning, comparative biology and taxonomic classification.</title>
        <authorList>
            <person name="Goeker M."/>
        </authorList>
    </citation>
    <scope>NUCLEOTIDE SEQUENCE [LARGE SCALE GENOMIC DNA]</scope>
    <source>
        <strain evidence="1 2">DSM 19570</strain>
    </source>
</reference>
<dbReference type="InterPro" id="IPR029069">
    <property type="entry name" value="HotDog_dom_sf"/>
</dbReference>
<accession>A0A4Q7VN75</accession>
<evidence type="ECO:0000313" key="1">
    <source>
        <dbReference type="EMBL" id="RZT97749.1"/>
    </source>
</evidence>
<dbReference type="RefSeq" id="WP_130431886.1">
    <property type="nucleotide sequence ID" value="NZ_SHKP01000006.1"/>
</dbReference>
<dbReference type="AlphaFoldDB" id="A0A4Q7VN75"/>